<gene>
    <name evidence="1" type="ORF">SAMN02745136_00533</name>
</gene>
<protein>
    <submittedName>
        <fullName evidence="1">DNA phosphorothioation-dependent restriction protein DptG</fullName>
    </submittedName>
</protein>
<dbReference type="Proteomes" id="UP000184386">
    <property type="component" value="Unassembled WGS sequence"/>
</dbReference>
<proteinExistence type="predicted"/>
<accession>A0A1M6KPR6</accession>
<evidence type="ECO:0000313" key="1">
    <source>
        <dbReference type="EMBL" id="SHJ60905.1"/>
    </source>
</evidence>
<evidence type="ECO:0000313" key="2">
    <source>
        <dbReference type="Proteomes" id="UP000184386"/>
    </source>
</evidence>
<dbReference type="RefSeq" id="WP_073272631.1">
    <property type="nucleotide sequence ID" value="NZ_FRAC01000006.1"/>
</dbReference>
<dbReference type="AlphaFoldDB" id="A0A1M6KPR6"/>
<organism evidence="1 2">
    <name type="scientific">Anaerocolumna jejuensis DSM 15929</name>
    <dbReference type="NCBI Taxonomy" id="1121322"/>
    <lineage>
        <taxon>Bacteria</taxon>
        <taxon>Bacillati</taxon>
        <taxon>Bacillota</taxon>
        <taxon>Clostridia</taxon>
        <taxon>Lachnospirales</taxon>
        <taxon>Lachnospiraceae</taxon>
        <taxon>Anaerocolumna</taxon>
    </lineage>
</organism>
<dbReference type="EMBL" id="FRAC01000006">
    <property type="protein sequence ID" value="SHJ60905.1"/>
    <property type="molecule type" value="Genomic_DNA"/>
</dbReference>
<keyword evidence="2" id="KW-1185">Reference proteome</keyword>
<name>A0A1M6KPR6_9FIRM</name>
<reference evidence="1 2" key="1">
    <citation type="submission" date="2016-11" db="EMBL/GenBank/DDBJ databases">
        <authorList>
            <person name="Jaros S."/>
            <person name="Januszkiewicz K."/>
            <person name="Wedrychowicz H."/>
        </authorList>
    </citation>
    <scope>NUCLEOTIDE SEQUENCE [LARGE SCALE GENOMIC DNA]</scope>
    <source>
        <strain evidence="1 2">DSM 15929</strain>
    </source>
</reference>
<sequence>MTLQDLYTRVADLLGNQGIADCLCNSTFLKIDSNKIAFKTFVEVNNIASAKELNTEYILPKHILLWKMADSMWFMEGADTEIAFKAILKAKTDCWEVTNIIRVDSDKEYIEIIRDSKLISIDEVFLRTRRKVKGRKNLILLPS</sequence>